<reference evidence="17" key="1">
    <citation type="submission" date="2016-06" db="EMBL/GenBank/DDBJ databases">
        <authorList>
            <person name="Rodrigo-Torres Lidia"/>
            <person name="Arahal R.David."/>
        </authorList>
    </citation>
    <scope>NUCLEOTIDE SEQUENCE [LARGE SCALE GENOMIC DNA]</scope>
    <source>
        <strain evidence="17">CECT 7223</strain>
    </source>
</reference>
<dbReference type="SUPFAM" id="SSF55874">
    <property type="entry name" value="ATPase domain of HSP90 chaperone/DNA topoisomerase II/histidine kinase"/>
    <property type="match status" value="1"/>
</dbReference>
<evidence type="ECO:0000256" key="2">
    <source>
        <dbReference type="ARBA" id="ARBA00004651"/>
    </source>
</evidence>
<dbReference type="AlphaFoldDB" id="A0A1C3J1N4"/>
<comment type="subcellular location">
    <subcellularLocation>
        <location evidence="2">Cell membrane</location>
        <topology evidence="2">Multi-pass membrane protein</topology>
    </subcellularLocation>
</comment>
<feature type="transmembrane region" description="Helical" evidence="14">
    <location>
        <begin position="15"/>
        <end position="33"/>
    </location>
</feature>
<keyword evidence="8" id="KW-0547">Nucleotide-binding</keyword>
<feature type="transmembrane region" description="Helical" evidence="14">
    <location>
        <begin position="161"/>
        <end position="180"/>
    </location>
</feature>
<dbReference type="EC" id="2.7.13.3" evidence="3"/>
<dbReference type="EMBL" id="FLQP01000066">
    <property type="protein sequence ID" value="SBS67594.1"/>
    <property type="molecule type" value="Genomic_DNA"/>
</dbReference>
<evidence type="ECO:0000256" key="11">
    <source>
        <dbReference type="ARBA" id="ARBA00022989"/>
    </source>
</evidence>
<dbReference type="InterPro" id="IPR050398">
    <property type="entry name" value="HssS/ArlS-like"/>
</dbReference>
<dbReference type="PANTHER" id="PTHR45528">
    <property type="entry name" value="SENSOR HISTIDINE KINASE CPXA"/>
    <property type="match status" value="1"/>
</dbReference>
<dbReference type="SUPFAM" id="SSF47384">
    <property type="entry name" value="Homodimeric domain of signal transducing histidine kinase"/>
    <property type="match status" value="1"/>
</dbReference>
<keyword evidence="4" id="KW-1003">Cell membrane</keyword>
<evidence type="ECO:0000256" key="4">
    <source>
        <dbReference type="ARBA" id="ARBA00022475"/>
    </source>
</evidence>
<keyword evidence="12" id="KW-0902">Two-component regulatory system</keyword>
<dbReference type="PROSITE" id="PS50109">
    <property type="entry name" value="HIS_KIN"/>
    <property type="match status" value="1"/>
</dbReference>
<accession>A0A1C3J1N4</accession>
<keyword evidence="7 14" id="KW-0812">Transmembrane</keyword>
<dbReference type="InterPro" id="IPR036097">
    <property type="entry name" value="HisK_dim/P_sf"/>
</dbReference>
<keyword evidence="5" id="KW-0597">Phosphoprotein</keyword>
<dbReference type="InterPro" id="IPR005467">
    <property type="entry name" value="His_kinase_dom"/>
</dbReference>
<keyword evidence="13 14" id="KW-0472">Membrane</keyword>
<dbReference type="InterPro" id="IPR003661">
    <property type="entry name" value="HisK_dim/P_dom"/>
</dbReference>
<dbReference type="GO" id="GO:0000155">
    <property type="term" value="F:phosphorelay sensor kinase activity"/>
    <property type="evidence" value="ECO:0007669"/>
    <property type="project" value="InterPro"/>
</dbReference>
<feature type="domain" description="Histidine kinase" evidence="15">
    <location>
        <begin position="240"/>
        <end position="430"/>
    </location>
</feature>
<evidence type="ECO:0000256" key="6">
    <source>
        <dbReference type="ARBA" id="ARBA00022679"/>
    </source>
</evidence>
<keyword evidence="10" id="KW-0067">ATP-binding</keyword>
<evidence type="ECO:0000313" key="17">
    <source>
        <dbReference type="Proteomes" id="UP000092876"/>
    </source>
</evidence>
<dbReference type="Gene3D" id="3.30.565.10">
    <property type="entry name" value="Histidine kinase-like ATPase, C-terminal domain"/>
    <property type="match status" value="1"/>
</dbReference>
<evidence type="ECO:0000256" key="12">
    <source>
        <dbReference type="ARBA" id="ARBA00023012"/>
    </source>
</evidence>
<evidence type="ECO:0000256" key="3">
    <source>
        <dbReference type="ARBA" id="ARBA00012438"/>
    </source>
</evidence>
<dbReference type="Proteomes" id="UP000092876">
    <property type="component" value="Unassembled WGS sequence"/>
</dbReference>
<dbReference type="RefSeq" id="WP_083994633.1">
    <property type="nucleotide sequence ID" value="NZ_AP025461.1"/>
</dbReference>
<evidence type="ECO:0000256" key="13">
    <source>
        <dbReference type="ARBA" id="ARBA00023136"/>
    </source>
</evidence>
<keyword evidence="9 16" id="KW-0418">Kinase</keyword>
<gene>
    <name evidence="16" type="primary">rcsC_3</name>
    <name evidence="16" type="ORF">VAT7223_03796</name>
</gene>
<evidence type="ECO:0000256" key="7">
    <source>
        <dbReference type="ARBA" id="ARBA00022692"/>
    </source>
</evidence>
<evidence type="ECO:0000256" key="14">
    <source>
        <dbReference type="SAM" id="Phobius"/>
    </source>
</evidence>
<dbReference type="GeneID" id="94235749"/>
<evidence type="ECO:0000313" key="16">
    <source>
        <dbReference type="EMBL" id="SBS67594.1"/>
    </source>
</evidence>
<dbReference type="SMART" id="SM00388">
    <property type="entry name" value="HisKA"/>
    <property type="match status" value="1"/>
</dbReference>
<evidence type="ECO:0000256" key="5">
    <source>
        <dbReference type="ARBA" id="ARBA00022553"/>
    </source>
</evidence>
<dbReference type="GO" id="GO:0005524">
    <property type="term" value="F:ATP binding"/>
    <property type="evidence" value="ECO:0007669"/>
    <property type="project" value="UniProtKB-KW"/>
</dbReference>
<proteinExistence type="predicted"/>
<evidence type="ECO:0000256" key="1">
    <source>
        <dbReference type="ARBA" id="ARBA00000085"/>
    </source>
</evidence>
<keyword evidence="11 14" id="KW-1133">Transmembrane helix</keyword>
<evidence type="ECO:0000256" key="8">
    <source>
        <dbReference type="ARBA" id="ARBA00022741"/>
    </source>
</evidence>
<evidence type="ECO:0000256" key="10">
    <source>
        <dbReference type="ARBA" id="ARBA00022840"/>
    </source>
</evidence>
<name>A0A1C3J1N4_9VIBR</name>
<sequence>MKHANMNRVSIKRDIYLYLFGIVVLLTAIYSLMVSQSYHIGLNESAKYGFLYELEVAEQRYIETGQLPDYQNPTFQAFLTYSELPAKFQQAFDWKAFDNDAIYDHYQPSPNNKSGQYLYAAKHQVSGKDEALYIISEYDEAIYLNLFELNPPDSVNQINNAFIAIGALLLLVFLIIRLLIHRVTKPIITLSKWSESLDVDDTEGLTQFRYKEIHKLASQLVKSVQGERQANERESFFLRAASHELRTPIATISASGDMLVRLSETIPNSGQRAVARIQRSATNMKALVTTLLWMSRNSEMETNYEQIKLTPLLNNIIESQRYLLKNKEVEIHTKVDQGEHSLPRELTEVVLTNLVRNAFQHGGSGDIRITLTEHQFEVTNRLEDENLANDSEQQTSFGIGLELIDRVCQNQGWQFTHQVHNNEFIVKVML</sequence>
<comment type="catalytic activity">
    <reaction evidence="1">
        <text>ATP + protein L-histidine = ADP + protein N-phospho-L-histidine.</text>
        <dbReference type="EC" id="2.7.13.3"/>
    </reaction>
</comment>
<protein>
    <recommendedName>
        <fullName evidence="3">histidine kinase</fullName>
        <ecNumber evidence="3">2.7.13.3</ecNumber>
    </recommendedName>
</protein>
<dbReference type="Gene3D" id="1.10.287.130">
    <property type="match status" value="1"/>
</dbReference>
<dbReference type="InterPro" id="IPR036890">
    <property type="entry name" value="HATPase_C_sf"/>
</dbReference>
<dbReference type="Pfam" id="PF00512">
    <property type="entry name" value="HisKA"/>
    <property type="match status" value="1"/>
</dbReference>
<evidence type="ECO:0000256" key="9">
    <source>
        <dbReference type="ARBA" id="ARBA00022777"/>
    </source>
</evidence>
<keyword evidence="6 16" id="KW-0808">Transferase</keyword>
<dbReference type="GO" id="GO:0005886">
    <property type="term" value="C:plasma membrane"/>
    <property type="evidence" value="ECO:0007669"/>
    <property type="project" value="UniProtKB-SubCell"/>
</dbReference>
<dbReference type="PANTHER" id="PTHR45528:SF1">
    <property type="entry name" value="SENSOR HISTIDINE KINASE CPXA"/>
    <property type="match status" value="1"/>
</dbReference>
<evidence type="ECO:0000259" key="15">
    <source>
        <dbReference type="PROSITE" id="PS50109"/>
    </source>
</evidence>
<dbReference type="CDD" id="cd00082">
    <property type="entry name" value="HisKA"/>
    <property type="match status" value="1"/>
</dbReference>
<organism evidence="16 17">
    <name type="scientific">Vibrio atlanticus</name>
    <dbReference type="NCBI Taxonomy" id="693153"/>
    <lineage>
        <taxon>Bacteria</taxon>
        <taxon>Pseudomonadati</taxon>
        <taxon>Pseudomonadota</taxon>
        <taxon>Gammaproteobacteria</taxon>
        <taxon>Vibrionales</taxon>
        <taxon>Vibrionaceae</taxon>
        <taxon>Vibrio</taxon>
    </lineage>
</organism>